<feature type="transmembrane region" description="Helical" evidence="1">
    <location>
        <begin position="37"/>
        <end position="53"/>
    </location>
</feature>
<sequence length="83" mass="8668">MRLLRVAASVELTTLVVLIANLLTVHAKAVTTFGGPLHGISYVAVIAAAYLAPSTSPNGARWRAFIPAIGGLLAMRALRTQEG</sequence>
<evidence type="ECO:0000256" key="1">
    <source>
        <dbReference type="SAM" id="Phobius"/>
    </source>
</evidence>
<evidence type="ECO:0000313" key="2">
    <source>
        <dbReference type="EMBL" id="MFD1936618.1"/>
    </source>
</evidence>
<evidence type="ECO:0000313" key="3">
    <source>
        <dbReference type="Proteomes" id="UP001597368"/>
    </source>
</evidence>
<comment type="caution">
    <text evidence="2">The sequence shown here is derived from an EMBL/GenBank/DDBJ whole genome shotgun (WGS) entry which is preliminary data.</text>
</comment>
<proteinExistence type="predicted"/>
<keyword evidence="1" id="KW-1133">Transmembrane helix</keyword>
<protein>
    <recommendedName>
        <fullName evidence="4">DUF3817 domain-containing protein</fullName>
    </recommendedName>
</protein>
<organism evidence="2 3">
    <name type="scientific">Nonomuraea mangrovi</name>
    <dbReference type="NCBI Taxonomy" id="2316207"/>
    <lineage>
        <taxon>Bacteria</taxon>
        <taxon>Bacillati</taxon>
        <taxon>Actinomycetota</taxon>
        <taxon>Actinomycetes</taxon>
        <taxon>Streptosporangiales</taxon>
        <taxon>Streptosporangiaceae</taxon>
        <taxon>Nonomuraea</taxon>
    </lineage>
</organism>
<dbReference type="EMBL" id="JBHUFV010000051">
    <property type="protein sequence ID" value="MFD1936618.1"/>
    <property type="molecule type" value="Genomic_DNA"/>
</dbReference>
<dbReference type="Proteomes" id="UP001597368">
    <property type="component" value="Unassembled WGS sequence"/>
</dbReference>
<dbReference type="RefSeq" id="WP_379577064.1">
    <property type="nucleotide sequence ID" value="NZ_JBHUFV010000051.1"/>
</dbReference>
<keyword evidence="1" id="KW-0812">Transmembrane</keyword>
<accession>A0ABW4T3T9</accession>
<evidence type="ECO:0008006" key="4">
    <source>
        <dbReference type="Google" id="ProtNLM"/>
    </source>
</evidence>
<keyword evidence="1" id="KW-0472">Membrane</keyword>
<keyword evidence="3" id="KW-1185">Reference proteome</keyword>
<name>A0ABW4T3T9_9ACTN</name>
<reference evidence="3" key="1">
    <citation type="journal article" date="2019" name="Int. J. Syst. Evol. Microbiol.">
        <title>The Global Catalogue of Microorganisms (GCM) 10K type strain sequencing project: providing services to taxonomists for standard genome sequencing and annotation.</title>
        <authorList>
            <consortium name="The Broad Institute Genomics Platform"/>
            <consortium name="The Broad Institute Genome Sequencing Center for Infectious Disease"/>
            <person name="Wu L."/>
            <person name="Ma J."/>
        </authorList>
    </citation>
    <scope>NUCLEOTIDE SEQUENCE [LARGE SCALE GENOMIC DNA]</scope>
    <source>
        <strain evidence="3">ICMP 6774ER</strain>
    </source>
</reference>
<gene>
    <name evidence="2" type="ORF">ACFSKW_34610</name>
</gene>